<dbReference type="GO" id="GO:0008115">
    <property type="term" value="F:sarcosine oxidase activity"/>
    <property type="evidence" value="ECO:0007669"/>
    <property type="project" value="TreeGrafter"/>
</dbReference>
<feature type="region of interest" description="Disordered" evidence="5">
    <location>
        <begin position="366"/>
        <end position="386"/>
    </location>
</feature>
<dbReference type="InterPro" id="IPR006076">
    <property type="entry name" value="FAD-dep_OxRdtase"/>
</dbReference>
<keyword evidence="2" id="KW-0285">Flavoprotein</keyword>
<dbReference type="InterPro" id="IPR036188">
    <property type="entry name" value="FAD/NAD-bd_sf"/>
</dbReference>
<accession>A0A239BT48</accession>
<dbReference type="OrthoDB" id="9806452at2"/>
<dbReference type="PANTHER" id="PTHR10961">
    <property type="entry name" value="PEROXISOMAL SARCOSINE OXIDASE"/>
    <property type="match status" value="1"/>
</dbReference>
<evidence type="ECO:0000259" key="6">
    <source>
        <dbReference type="Pfam" id="PF01266"/>
    </source>
</evidence>
<organism evidence="7 8">
    <name type="scientific">Actinomadura mexicana</name>
    <dbReference type="NCBI Taxonomy" id="134959"/>
    <lineage>
        <taxon>Bacteria</taxon>
        <taxon>Bacillati</taxon>
        <taxon>Actinomycetota</taxon>
        <taxon>Actinomycetes</taxon>
        <taxon>Streptosporangiales</taxon>
        <taxon>Thermomonosporaceae</taxon>
        <taxon>Actinomadura</taxon>
    </lineage>
</organism>
<sequence>MGTYVVVGAGLVGAATAWQLARRGYEVMVLERGTPANAEGSSHGSARILRYGYADPFYVQMVVDARREWRELERLSGERLVTRTGSLDAGAARDPAALAAVFARLGVDHELLTAAETAARWPQFRFGDGGGDVLWHPAAGVVDAEAAVGAMLRLARAEGARVETGRPVVSVERVGTGHRVVGLDGRAEQAEKVVVAAGGWLPDLLGELALPDSLLAAFPPLQVMQENAYHFPYRDVPGEPWPTFIHKESDRLVYGLPGGRDAALPDGRSGQKVAEFNGGRPIRSAAAQTGAIDPANRERIVDYVRRALPGVVPEPYAEATCLFTNTPTEDFVVDGAGGITVASPCSGHGAKFAPLLGRIIAEAASGERPAPERFRARAGRAAPPSR</sequence>
<evidence type="ECO:0000256" key="1">
    <source>
        <dbReference type="ARBA" id="ARBA00001974"/>
    </source>
</evidence>
<evidence type="ECO:0000256" key="5">
    <source>
        <dbReference type="SAM" id="MobiDB-lite"/>
    </source>
</evidence>
<dbReference type="Proteomes" id="UP000198420">
    <property type="component" value="Unassembled WGS sequence"/>
</dbReference>
<evidence type="ECO:0000256" key="2">
    <source>
        <dbReference type="ARBA" id="ARBA00022630"/>
    </source>
</evidence>
<dbReference type="Gene3D" id="3.50.50.60">
    <property type="entry name" value="FAD/NAD(P)-binding domain"/>
    <property type="match status" value="1"/>
</dbReference>
<evidence type="ECO:0000313" key="8">
    <source>
        <dbReference type="Proteomes" id="UP000198420"/>
    </source>
</evidence>
<dbReference type="Pfam" id="PF01266">
    <property type="entry name" value="DAO"/>
    <property type="match status" value="1"/>
</dbReference>
<dbReference type="GO" id="GO:0050660">
    <property type="term" value="F:flavin adenine dinucleotide binding"/>
    <property type="evidence" value="ECO:0007669"/>
    <property type="project" value="InterPro"/>
</dbReference>
<keyword evidence="8" id="KW-1185">Reference proteome</keyword>
<evidence type="ECO:0000256" key="4">
    <source>
        <dbReference type="ARBA" id="ARBA00023002"/>
    </source>
</evidence>
<dbReference type="InterPro" id="IPR045170">
    <property type="entry name" value="MTOX"/>
</dbReference>
<protein>
    <submittedName>
        <fullName evidence="7">Sarcosine oxidase</fullName>
    </submittedName>
</protein>
<dbReference type="EMBL" id="FZNP01000011">
    <property type="protein sequence ID" value="SNS11086.1"/>
    <property type="molecule type" value="Genomic_DNA"/>
</dbReference>
<evidence type="ECO:0000313" key="7">
    <source>
        <dbReference type="EMBL" id="SNS11086.1"/>
    </source>
</evidence>
<reference evidence="8" key="1">
    <citation type="submission" date="2017-06" db="EMBL/GenBank/DDBJ databases">
        <authorList>
            <person name="Varghese N."/>
            <person name="Submissions S."/>
        </authorList>
    </citation>
    <scope>NUCLEOTIDE SEQUENCE [LARGE SCALE GENOMIC DNA]</scope>
    <source>
        <strain evidence="8">DSM 44485</strain>
    </source>
</reference>
<dbReference type="Gene3D" id="3.30.9.10">
    <property type="entry name" value="D-Amino Acid Oxidase, subunit A, domain 2"/>
    <property type="match status" value="1"/>
</dbReference>
<feature type="domain" description="FAD dependent oxidoreductase" evidence="6">
    <location>
        <begin position="4"/>
        <end position="362"/>
    </location>
</feature>
<dbReference type="AlphaFoldDB" id="A0A239BT48"/>
<gene>
    <name evidence="7" type="ORF">SAMN06265355_11192</name>
</gene>
<comment type="cofactor">
    <cofactor evidence="1">
        <name>FAD</name>
        <dbReference type="ChEBI" id="CHEBI:57692"/>
    </cofactor>
</comment>
<name>A0A239BT48_9ACTN</name>
<dbReference type="RefSeq" id="WP_089314612.1">
    <property type="nucleotide sequence ID" value="NZ_FZNP01000011.1"/>
</dbReference>
<keyword evidence="4" id="KW-0560">Oxidoreductase</keyword>
<proteinExistence type="predicted"/>
<dbReference type="SUPFAM" id="SSF51905">
    <property type="entry name" value="FAD/NAD(P)-binding domain"/>
    <property type="match status" value="1"/>
</dbReference>
<keyword evidence="3" id="KW-0274">FAD</keyword>
<evidence type="ECO:0000256" key="3">
    <source>
        <dbReference type="ARBA" id="ARBA00022827"/>
    </source>
</evidence>
<dbReference type="PANTHER" id="PTHR10961:SF7">
    <property type="entry name" value="FAD DEPENDENT OXIDOREDUCTASE DOMAIN-CONTAINING PROTEIN"/>
    <property type="match status" value="1"/>
</dbReference>
<dbReference type="SUPFAM" id="SSF54373">
    <property type="entry name" value="FAD-linked reductases, C-terminal domain"/>
    <property type="match status" value="1"/>
</dbReference>